<reference evidence="1 2" key="1">
    <citation type="submission" date="2019-11" db="EMBL/GenBank/DDBJ databases">
        <title>Draft genome sequence of Blautia luti DSM 14534T, isolated from human stool.</title>
        <authorList>
            <person name="Ortiz R."/>
            <person name="Melis-Arcos F."/>
            <person name="Covarrubias P."/>
            <person name="Cardenas J.P."/>
            <person name="Perez-Donoso J."/>
            <person name="Almonacid D."/>
        </authorList>
    </citation>
    <scope>NUCLEOTIDE SEQUENCE [LARGE SCALE GENOMIC DNA]</scope>
    <source>
        <strain evidence="1 2">DSM 14534</strain>
    </source>
</reference>
<evidence type="ECO:0000313" key="1">
    <source>
        <dbReference type="EMBL" id="MTD60845.1"/>
    </source>
</evidence>
<dbReference type="GO" id="GO:0016740">
    <property type="term" value="F:transferase activity"/>
    <property type="evidence" value="ECO:0007669"/>
    <property type="project" value="UniProtKB-KW"/>
</dbReference>
<dbReference type="SUPFAM" id="SSF51161">
    <property type="entry name" value="Trimeric LpxA-like enzymes"/>
    <property type="match status" value="1"/>
</dbReference>
<proteinExistence type="predicted"/>
<sequence length="108" mass="11360">MSIKTGIFIPINTFGKGLALPHYGTIIVNGSARFGDYCVIQAGVNVSANVHGGNYVYLAPGAKINENLTIADHVIVGSNCVVTHSVEHEGCTLAGVPAKKISDKGFYR</sequence>
<dbReference type="Proteomes" id="UP000437824">
    <property type="component" value="Unassembled WGS sequence"/>
</dbReference>
<gene>
    <name evidence="1" type="ORF">GKZ57_06075</name>
</gene>
<dbReference type="Gene3D" id="2.160.10.10">
    <property type="entry name" value="Hexapeptide repeat proteins"/>
    <property type="match status" value="1"/>
</dbReference>
<dbReference type="RefSeq" id="WP_154780029.1">
    <property type="nucleotide sequence ID" value="NZ_WMBC01000003.1"/>
</dbReference>
<dbReference type="PANTHER" id="PTHR43300:SF7">
    <property type="entry name" value="UDP-N-ACETYLBACILLOSAMINE N-ACETYLTRANSFERASE"/>
    <property type="match status" value="1"/>
</dbReference>
<name>A0A844GM14_9FIRM</name>
<keyword evidence="1" id="KW-0808">Transferase</keyword>
<dbReference type="InterPro" id="IPR011004">
    <property type="entry name" value="Trimer_LpxA-like_sf"/>
</dbReference>
<dbReference type="InterPro" id="IPR050179">
    <property type="entry name" value="Trans_hexapeptide_repeat"/>
</dbReference>
<accession>A0A844GM14</accession>
<comment type="caution">
    <text evidence="1">The sequence shown here is derived from an EMBL/GenBank/DDBJ whole genome shotgun (WGS) entry which is preliminary data.</text>
</comment>
<protein>
    <submittedName>
        <fullName evidence="1">Serine O-acetyltransferase</fullName>
    </submittedName>
</protein>
<dbReference type="EMBL" id="WMBC01000003">
    <property type="protein sequence ID" value="MTD60845.1"/>
    <property type="molecule type" value="Genomic_DNA"/>
</dbReference>
<evidence type="ECO:0000313" key="2">
    <source>
        <dbReference type="Proteomes" id="UP000437824"/>
    </source>
</evidence>
<dbReference type="PANTHER" id="PTHR43300">
    <property type="entry name" value="ACETYLTRANSFERASE"/>
    <property type="match status" value="1"/>
</dbReference>
<dbReference type="AlphaFoldDB" id="A0A844GM14"/>
<organism evidence="1 2">
    <name type="scientific">Blautia luti DSM 14534 = JCM 17040</name>
    <dbReference type="NCBI Taxonomy" id="649762"/>
    <lineage>
        <taxon>Bacteria</taxon>
        <taxon>Bacillati</taxon>
        <taxon>Bacillota</taxon>
        <taxon>Clostridia</taxon>
        <taxon>Lachnospirales</taxon>
        <taxon>Lachnospiraceae</taxon>
        <taxon>Blautia</taxon>
    </lineage>
</organism>